<comment type="subunit">
    <text evidence="9">Homodimer.</text>
</comment>
<evidence type="ECO:0000256" key="5">
    <source>
        <dbReference type="ARBA" id="ARBA00013189"/>
    </source>
</evidence>
<dbReference type="PRINTS" id="PR01713">
    <property type="entry name" value="NUCEPIMERASE"/>
</dbReference>
<dbReference type="Pfam" id="PF16363">
    <property type="entry name" value="GDP_Man_Dehyd"/>
    <property type="match status" value="1"/>
</dbReference>
<comment type="similarity">
    <text evidence="4 9">Belongs to the NAD(P)-dependent epimerase/dehydratase family.</text>
</comment>
<dbReference type="EMBL" id="CP007142">
    <property type="protein sequence ID" value="AJQ92461.1"/>
    <property type="molecule type" value="Genomic_DNA"/>
</dbReference>
<dbReference type="GO" id="GO:0005829">
    <property type="term" value="C:cytosol"/>
    <property type="evidence" value="ECO:0007669"/>
    <property type="project" value="TreeGrafter"/>
</dbReference>
<sequence>MTILVTGGAGYIGSHTCIELVQAGHEVIVLDNFCNSSEEALKRAQTITGKTINFVSGDIRDRALLDRIFQEFDISSVIHFAGLKAVGESTRIPLSYYDNNVGGTITLCEAMAAAHCKNLVFSSSATVYGDPHTVPITEEFPLSATNPYGRSKLIIEDILRDLYQSDKDWNIAILRYFNPVGAHESGQIGEDPSGIPNNLMPFLLQVAVGRRDKLSVFGDDYDTPDGTGVRDYIHVVDLARGHLRAIEKLSSKPGCVAYNLGTGRGYSVLEMIQALEKTCGKEIAYEIVARRPGDIACCYADPAFAEQELGWKAERGLEDMMADSWKWQSQNPKGYLA</sequence>
<dbReference type="EC" id="5.1.3.2" evidence="5 9"/>
<dbReference type="InterPro" id="IPR036291">
    <property type="entry name" value="NAD(P)-bd_dom_sf"/>
</dbReference>
<evidence type="ECO:0000256" key="3">
    <source>
        <dbReference type="ARBA" id="ARBA00004947"/>
    </source>
</evidence>
<evidence type="ECO:0000256" key="6">
    <source>
        <dbReference type="ARBA" id="ARBA00018569"/>
    </source>
</evidence>
<dbReference type="AlphaFoldDB" id="A0A0C5VE19"/>
<evidence type="ECO:0000256" key="9">
    <source>
        <dbReference type="RuleBase" id="RU366046"/>
    </source>
</evidence>
<dbReference type="HOGENOM" id="CLU_007383_1_10_6"/>
<organism evidence="11 12">
    <name type="scientific">Gynuella sunshinyii YC6258</name>
    <dbReference type="NCBI Taxonomy" id="1445510"/>
    <lineage>
        <taxon>Bacteria</taxon>
        <taxon>Pseudomonadati</taxon>
        <taxon>Pseudomonadota</taxon>
        <taxon>Gammaproteobacteria</taxon>
        <taxon>Oceanospirillales</taxon>
        <taxon>Saccharospirillaceae</taxon>
        <taxon>Gynuella</taxon>
    </lineage>
</organism>
<dbReference type="Gene3D" id="3.40.50.720">
    <property type="entry name" value="NAD(P)-binding Rossmann-like Domain"/>
    <property type="match status" value="1"/>
</dbReference>
<evidence type="ECO:0000259" key="10">
    <source>
        <dbReference type="Pfam" id="PF16363"/>
    </source>
</evidence>
<dbReference type="CDD" id="cd05247">
    <property type="entry name" value="UDP_G4E_1_SDR_e"/>
    <property type="match status" value="1"/>
</dbReference>
<dbReference type="Proteomes" id="UP000032266">
    <property type="component" value="Chromosome"/>
</dbReference>
<evidence type="ECO:0000256" key="2">
    <source>
        <dbReference type="ARBA" id="ARBA00001911"/>
    </source>
</evidence>
<dbReference type="InterPro" id="IPR005886">
    <property type="entry name" value="UDP_G4E"/>
</dbReference>
<dbReference type="GO" id="GO:0003978">
    <property type="term" value="F:UDP-glucose 4-epimerase activity"/>
    <property type="evidence" value="ECO:0007669"/>
    <property type="project" value="UniProtKB-UniRule"/>
</dbReference>
<dbReference type="PATRIC" id="fig|1445510.3.peg.397"/>
<dbReference type="NCBIfam" id="TIGR01179">
    <property type="entry name" value="galE"/>
    <property type="match status" value="1"/>
</dbReference>
<evidence type="ECO:0000256" key="1">
    <source>
        <dbReference type="ARBA" id="ARBA00000083"/>
    </source>
</evidence>
<dbReference type="KEGG" id="gsn:YC6258_00411"/>
<evidence type="ECO:0000313" key="12">
    <source>
        <dbReference type="Proteomes" id="UP000032266"/>
    </source>
</evidence>
<keyword evidence="9" id="KW-0119">Carbohydrate metabolism</keyword>
<dbReference type="PANTHER" id="PTHR43725:SF47">
    <property type="entry name" value="UDP-GLUCOSE 4-EPIMERASE"/>
    <property type="match status" value="1"/>
</dbReference>
<evidence type="ECO:0000256" key="4">
    <source>
        <dbReference type="ARBA" id="ARBA00007637"/>
    </source>
</evidence>
<name>A0A0C5VE19_9GAMM</name>
<comment type="cofactor">
    <cofactor evidence="2 9">
        <name>NAD(+)</name>
        <dbReference type="ChEBI" id="CHEBI:57540"/>
    </cofactor>
</comment>
<gene>
    <name evidence="11" type="ORF">YC6258_00411</name>
</gene>
<comment type="catalytic activity">
    <reaction evidence="1 9">
        <text>UDP-alpha-D-glucose = UDP-alpha-D-galactose</text>
        <dbReference type="Rhea" id="RHEA:22168"/>
        <dbReference type="ChEBI" id="CHEBI:58885"/>
        <dbReference type="ChEBI" id="CHEBI:66914"/>
        <dbReference type="EC" id="5.1.3.2"/>
    </reaction>
</comment>
<dbReference type="SUPFAM" id="SSF51735">
    <property type="entry name" value="NAD(P)-binding Rossmann-fold domains"/>
    <property type="match status" value="1"/>
</dbReference>
<feature type="domain" description="NAD(P)-binding" evidence="10">
    <location>
        <begin position="4"/>
        <end position="322"/>
    </location>
</feature>
<dbReference type="Gene3D" id="3.90.25.10">
    <property type="entry name" value="UDP-galactose 4-epimerase, domain 1"/>
    <property type="match status" value="1"/>
</dbReference>
<dbReference type="UniPathway" id="UPA00214"/>
<dbReference type="OrthoDB" id="9803010at2"/>
<dbReference type="InterPro" id="IPR016040">
    <property type="entry name" value="NAD(P)-bd_dom"/>
</dbReference>
<evidence type="ECO:0000256" key="7">
    <source>
        <dbReference type="ARBA" id="ARBA00023027"/>
    </source>
</evidence>
<dbReference type="NCBIfam" id="NF007956">
    <property type="entry name" value="PRK10675.1"/>
    <property type="match status" value="1"/>
</dbReference>
<dbReference type="GO" id="GO:0006012">
    <property type="term" value="P:galactose metabolic process"/>
    <property type="evidence" value="ECO:0007669"/>
    <property type="project" value="UniProtKB-UniPathway"/>
</dbReference>
<keyword evidence="12" id="KW-1185">Reference proteome</keyword>
<comment type="pathway">
    <text evidence="3 9">Carbohydrate metabolism; galactose metabolism.</text>
</comment>
<dbReference type="STRING" id="1445510.YC6258_00411"/>
<protein>
    <recommendedName>
        <fullName evidence="6 9">UDP-glucose 4-epimerase</fullName>
        <ecNumber evidence="5 9">5.1.3.2</ecNumber>
    </recommendedName>
</protein>
<evidence type="ECO:0000256" key="8">
    <source>
        <dbReference type="ARBA" id="ARBA00023235"/>
    </source>
</evidence>
<accession>A0A0C5VE19</accession>
<keyword evidence="7 9" id="KW-0520">NAD</keyword>
<evidence type="ECO:0000313" key="11">
    <source>
        <dbReference type="EMBL" id="AJQ92461.1"/>
    </source>
</evidence>
<reference evidence="11 12" key="1">
    <citation type="submission" date="2014-01" db="EMBL/GenBank/DDBJ databases">
        <title>Full genme sequencing of cellulolytic bacterium Gynuella sunshinyii YC6258T gen. nov., sp. nov.</title>
        <authorList>
            <person name="Khan H."/>
            <person name="Chung E.J."/>
            <person name="Chung Y.R."/>
        </authorList>
    </citation>
    <scope>NUCLEOTIDE SEQUENCE [LARGE SCALE GENOMIC DNA]</scope>
    <source>
        <strain evidence="11 12">YC6258</strain>
    </source>
</reference>
<dbReference type="RefSeq" id="WP_044615515.1">
    <property type="nucleotide sequence ID" value="NZ_CP007142.1"/>
</dbReference>
<dbReference type="PANTHER" id="PTHR43725">
    <property type="entry name" value="UDP-GLUCOSE 4-EPIMERASE"/>
    <property type="match status" value="1"/>
</dbReference>
<keyword evidence="8 9" id="KW-0413">Isomerase</keyword>
<proteinExistence type="inferred from homology"/>